<sequence length="704" mass="80256">MARGNADVLFKKNSKLESFLKRTLPEEAFERVRGYEACIIVTEKENKGFKYCVLDDEYIYQAENPPKSREDLQVMVPLKEIISVDLVNDFPDFLSGEERTNTQHIQVVHWTSDQIKKRSFRKSKKSPRTGSLSDLHGDRSNASTPLENISLQEGSNWSEDYGYITQSTSSLQINSSRPESRGSVSSLQGLKSSGRDIKTSSLKKKKRIGDGMEDSVLKALKEEMEDGQLDNVEEIDGVFAASYTSILHSTRGSKGKEGERVRTVADRRGSTDTTVSQTGNLGMASLSDFGSSIIRINTALSPEERKKTTVSIYLLNLQSPMLMLIRSAWNNYLIKHTLNIDVDYERNFKSSAVRSGPIQRIPKYRKKSHNREKMEVLFNALKRDLLNPENTMEDIFSLLTELKTATEKNFTLKKLFWKNADMFLFLVRQTQHYLPKSPVNVNTEHGRVQRADELELVILLTEILSLMFRESEIIPARIQTLKADRGKAIFDLIRLLICSPEIPEKMAAPSKSTQNLQATDEEIKKQIDEFRKSALLTLFEIFLMARQANWGNREASFFNISWVIKTMEEMRMTEPFVEIVINQMMKFIGPTRRDSLMPHEAVTLYVQFSVLQTFLHYSPKISAFIRNHYLEEFKYFVQVPVVMKKLSQSYPICMITMTLIESVTNKVLDPGTSTFPKSPSKKKGVTTVSDIDSLSLGGRRLSGV</sequence>
<dbReference type="InterPro" id="IPR027878">
    <property type="entry name" value="DUF4551"/>
</dbReference>
<dbReference type="AlphaFoldDB" id="A0A8B8BA24"/>
<gene>
    <name evidence="3" type="primary">LOC111108586</name>
</gene>
<evidence type="ECO:0000313" key="3">
    <source>
        <dbReference type="RefSeq" id="XP_022300277.1"/>
    </source>
</evidence>
<dbReference type="OrthoDB" id="6022562at2759"/>
<feature type="compositionally biased region" description="Low complexity" evidence="1">
    <location>
        <begin position="175"/>
        <end position="186"/>
    </location>
</feature>
<feature type="region of interest" description="Disordered" evidence="1">
    <location>
        <begin position="118"/>
        <end position="150"/>
    </location>
</feature>
<feature type="region of interest" description="Disordered" evidence="1">
    <location>
        <begin position="169"/>
        <end position="208"/>
    </location>
</feature>
<evidence type="ECO:0000313" key="2">
    <source>
        <dbReference type="Proteomes" id="UP000694844"/>
    </source>
</evidence>
<feature type="compositionally biased region" description="Basic residues" evidence="1">
    <location>
        <begin position="118"/>
        <end position="127"/>
    </location>
</feature>
<keyword evidence="2" id="KW-1185">Reference proteome</keyword>
<accession>A0A8B8BA24</accession>
<dbReference type="RefSeq" id="XP_022300277.1">
    <property type="nucleotide sequence ID" value="XM_022444569.1"/>
</dbReference>
<proteinExistence type="predicted"/>
<dbReference type="Proteomes" id="UP000694844">
    <property type="component" value="Chromosome 8"/>
</dbReference>
<name>A0A8B8BA24_CRAVI</name>
<reference evidence="3" key="1">
    <citation type="submission" date="2025-08" db="UniProtKB">
        <authorList>
            <consortium name="RefSeq"/>
        </authorList>
    </citation>
    <scope>IDENTIFICATION</scope>
    <source>
        <tissue evidence="3">Whole sample</tissue>
    </source>
</reference>
<evidence type="ECO:0000256" key="1">
    <source>
        <dbReference type="SAM" id="MobiDB-lite"/>
    </source>
</evidence>
<dbReference type="Pfam" id="PF15087">
    <property type="entry name" value="DUF4551"/>
    <property type="match status" value="1"/>
</dbReference>
<dbReference type="PANTHER" id="PTHR35354">
    <property type="entry name" value="RGD1561648"/>
    <property type="match status" value="1"/>
</dbReference>
<organism evidence="2 3">
    <name type="scientific">Crassostrea virginica</name>
    <name type="common">Eastern oyster</name>
    <dbReference type="NCBI Taxonomy" id="6565"/>
    <lineage>
        <taxon>Eukaryota</taxon>
        <taxon>Metazoa</taxon>
        <taxon>Spiralia</taxon>
        <taxon>Lophotrochozoa</taxon>
        <taxon>Mollusca</taxon>
        <taxon>Bivalvia</taxon>
        <taxon>Autobranchia</taxon>
        <taxon>Pteriomorphia</taxon>
        <taxon>Ostreida</taxon>
        <taxon>Ostreoidea</taxon>
        <taxon>Ostreidae</taxon>
        <taxon>Crassostrea</taxon>
    </lineage>
</organism>
<feature type="compositionally biased region" description="Polar residues" evidence="1">
    <location>
        <begin position="140"/>
        <end position="150"/>
    </location>
</feature>
<dbReference type="GeneID" id="111108586"/>
<dbReference type="PANTHER" id="PTHR35354:SF1">
    <property type="entry name" value="RGD1561648"/>
    <property type="match status" value="1"/>
</dbReference>
<protein>
    <submittedName>
        <fullName evidence="3">Uncharacterized protein C12orf56 homolog isoform X5</fullName>
    </submittedName>
</protein>